<reference evidence="1" key="2">
    <citation type="submission" date="2020-09" db="EMBL/GenBank/DDBJ databases">
        <authorList>
            <person name="Sun Q."/>
            <person name="Zhou Y."/>
        </authorList>
    </citation>
    <scope>NUCLEOTIDE SEQUENCE</scope>
    <source>
        <strain evidence="1">CGMCC 1.15493</strain>
    </source>
</reference>
<dbReference type="GO" id="GO:0003677">
    <property type="term" value="F:DNA binding"/>
    <property type="evidence" value="ECO:0007669"/>
    <property type="project" value="InterPro"/>
</dbReference>
<dbReference type="PANTHER" id="PTHR33988">
    <property type="entry name" value="ENDORIBONUCLEASE MAZF-RELATED"/>
    <property type="match status" value="1"/>
</dbReference>
<dbReference type="AlphaFoldDB" id="A0A916XUA0"/>
<dbReference type="GO" id="GO:0006402">
    <property type="term" value="P:mRNA catabolic process"/>
    <property type="evidence" value="ECO:0007669"/>
    <property type="project" value="TreeGrafter"/>
</dbReference>
<dbReference type="EMBL" id="BMJJ01000003">
    <property type="protein sequence ID" value="GGD12641.1"/>
    <property type="molecule type" value="Genomic_DNA"/>
</dbReference>
<dbReference type="RefSeq" id="WP_188849914.1">
    <property type="nucleotide sequence ID" value="NZ_BMJJ01000003.1"/>
</dbReference>
<proteinExistence type="predicted"/>
<dbReference type="Pfam" id="PF02452">
    <property type="entry name" value="PemK_toxin"/>
    <property type="match status" value="1"/>
</dbReference>
<evidence type="ECO:0000313" key="1">
    <source>
        <dbReference type="EMBL" id="GGD12641.1"/>
    </source>
</evidence>
<dbReference type="GO" id="GO:0004521">
    <property type="term" value="F:RNA endonuclease activity"/>
    <property type="evidence" value="ECO:0007669"/>
    <property type="project" value="TreeGrafter"/>
</dbReference>
<keyword evidence="1" id="KW-0378">Hydrolase</keyword>
<dbReference type="InterPro" id="IPR011067">
    <property type="entry name" value="Plasmid_toxin/cell-grow_inhib"/>
</dbReference>
<dbReference type="Proteomes" id="UP000613160">
    <property type="component" value="Unassembled WGS sequence"/>
</dbReference>
<dbReference type="InterPro" id="IPR003477">
    <property type="entry name" value="PemK-like"/>
</dbReference>
<gene>
    <name evidence="1" type="ORF">GCM10011335_14370</name>
</gene>
<sequence length="111" mass="12495">MAPYTPRRFDIIQLSFDPQAGREQAGRRPAYVLSDDRYNALTRLCVVCPITTRVKGFPFEVALPQGFRTRGVVLCDHVKSISWDQRGSEFIENCPDIAPRVLGMLKALIGL</sequence>
<dbReference type="PANTHER" id="PTHR33988:SF3">
    <property type="entry name" value="ENDORIBONUCLEASE TOXIN CHPB-RELATED"/>
    <property type="match status" value="1"/>
</dbReference>
<dbReference type="Gene3D" id="2.30.30.110">
    <property type="match status" value="1"/>
</dbReference>
<keyword evidence="2" id="KW-1185">Reference proteome</keyword>
<evidence type="ECO:0000313" key="2">
    <source>
        <dbReference type="Proteomes" id="UP000613160"/>
    </source>
</evidence>
<name>A0A916XUA0_9HYPH</name>
<protein>
    <submittedName>
        <fullName evidence="1">mRNA-degrading endonuclease</fullName>
    </submittedName>
</protein>
<reference evidence="1" key="1">
    <citation type="journal article" date="2014" name="Int. J. Syst. Evol. Microbiol.">
        <title>Complete genome sequence of Corynebacterium casei LMG S-19264T (=DSM 44701T), isolated from a smear-ripened cheese.</title>
        <authorList>
            <consortium name="US DOE Joint Genome Institute (JGI-PGF)"/>
            <person name="Walter F."/>
            <person name="Albersmeier A."/>
            <person name="Kalinowski J."/>
            <person name="Ruckert C."/>
        </authorList>
    </citation>
    <scope>NUCLEOTIDE SEQUENCE</scope>
    <source>
        <strain evidence="1">CGMCC 1.15493</strain>
    </source>
</reference>
<keyword evidence="1" id="KW-0540">Nuclease</keyword>
<dbReference type="SUPFAM" id="SSF50118">
    <property type="entry name" value="Cell growth inhibitor/plasmid maintenance toxic component"/>
    <property type="match status" value="1"/>
</dbReference>
<keyword evidence="1" id="KW-0255">Endonuclease</keyword>
<dbReference type="GO" id="GO:0016075">
    <property type="term" value="P:rRNA catabolic process"/>
    <property type="evidence" value="ECO:0007669"/>
    <property type="project" value="TreeGrafter"/>
</dbReference>
<accession>A0A916XUA0</accession>
<organism evidence="1 2">
    <name type="scientific">Aureimonas glaciei</name>
    <dbReference type="NCBI Taxonomy" id="1776957"/>
    <lineage>
        <taxon>Bacteria</taxon>
        <taxon>Pseudomonadati</taxon>
        <taxon>Pseudomonadota</taxon>
        <taxon>Alphaproteobacteria</taxon>
        <taxon>Hyphomicrobiales</taxon>
        <taxon>Aurantimonadaceae</taxon>
        <taxon>Aureimonas</taxon>
    </lineage>
</organism>
<comment type="caution">
    <text evidence="1">The sequence shown here is derived from an EMBL/GenBank/DDBJ whole genome shotgun (WGS) entry which is preliminary data.</text>
</comment>